<evidence type="ECO:0000313" key="3">
    <source>
        <dbReference type="EMBL" id="KGG92359.1"/>
    </source>
</evidence>
<name>A0A0E3BKT6_9BURK</name>
<accession>A0A0E3BKT6</accession>
<feature type="domain" description="Lipid/polyisoprenoid-binding YceI-like" evidence="2">
    <location>
        <begin position="30"/>
        <end position="190"/>
    </location>
</feature>
<proteinExistence type="predicted"/>
<dbReference type="EMBL" id="AWTN01000088">
    <property type="protein sequence ID" value="KGG92359.1"/>
    <property type="molecule type" value="Genomic_DNA"/>
</dbReference>
<evidence type="ECO:0000256" key="1">
    <source>
        <dbReference type="SAM" id="SignalP"/>
    </source>
</evidence>
<dbReference type="InterPro" id="IPR036761">
    <property type="entry name" value="TTHA0802/YceI-like_sf"/>
</dbReference>
<evidence type="ECO:0000259" key="2">
    <source>
        <dbReference type="SMART" id="SM00867"/>
    </source>
</evidence>
<feature type="chain" id="PRO_5002409390" evidence="1">
    <location>
        <begin position="29"/>
        <end position="193"/>
    </location>
</feature>
<dbReference type="AlphaFoldDB" id="A0A0E3BKT6"/>
<dbReference type="SMART" id="SM00867">
    <property type="entry name" value="YceI"/>
    <property type="match status" value="1"/>
</dbReference>
<keyword evidence="1" id="KW-0732">Signal</keyword>
<organism evidence="3 4">
    <name type="scientific">Comamonas thiooxydans</name>
    <dbReference type="NCBI Taxonomy" id="363952"/>
    <lineage>
        <taxon>Bacteria</taxon>
        <taxon>Pseudomonadati</taxon>
        <taxon>Pseudomonadota</taxon>
        <taxon>Betaproteobacteria</taxon>
        <taxon>Burkholderiales</taxon>
        <taxon>Comamonadaceae</taxon>
        <taxon>Comamonas</taxon>
    </lineage>
</organism>
<gene>
    <name evidence="3" type="ORF">P245_11990</name>
</gene>
<dbReference type="InterPro" id="IPR007372">
    <property type="entry name" value="Lipid/polyisoprenoid-bd_YceI"/>
</dbReference>
<dbReference type="Pfam" id="PF04264">
    <property type="entry name" value="YceI"/>
    <property type="match status" value="1"/>
</dbReference>
<dbReference type="Proteomes" id="UP000029567">
    <property type="component" value="Unassembled WGS sequence"/>
</dbReference>
<dbReference type="Gene3D" id="2.40.128.110">
    <property type="entry name" value="Lipid/polyisoprenoid-binding, YceI-like"/>
    <property type="match status" value="1"/>
</dbReference>
<dbReference type="PANTHER" id="PTHR34406">
    <property type="entry name" value="PROTEIN YCEI"/>
    <property type="match status" value="1"/>
</dbReference>
<evidence type="ECO:0000313" key="4">
    <source>
        <dbReference type="Proteomes" id="UP000029567"/>
    </source>
</evidence>
<comment type="caution">
    <text evidence="3">The sequence shown here is derived from an EMBL/GenBank/DDBJ whole genome shotgun (WGS) entry which is preliminary data.</text>
</comment>
<feature type="signal peptide" evidence="1">
    <location>
        <begin position="1"/>
        <end position="28"/>
    </location>
</feature>
<sequence>MPEVIQMRNTVCCLAALLATLCSTAAHATSWELKPGSDNRLEFTATFEQTPVTGVFKDFRVRFDFDPQKPDSNRLNVSIRISSADMANPDINQAIAGKDWFDFVRYPEAVFDAREILDAPGAAGYRARGTLLLKGHRQPLVLPFSCKPEERRMEGEFVTHRSIFDIGTGEWKSSNAVGDAVTVKFRIQLRELP</sequence>
<dbReference type="PANTHER" id="PTHR34406:SF1">
    <property type="entry name" value="PROTEIN YCEI"/>
    <property type="match status" value="1"/>
</dbReference>
<protein>
    <submittedName>
        <fullName evidence="3">Polyisoprenoid-binding protein</fullName>
    </submittedName>
</protein>
<reference evidence="3 4" key="1">
    <citation type="submission" date="2013-09" db="EMBL/GenBank/DDBJ databases">
        <title>High correlation between genotypes and phenotypes of environmental bacteria Comamonas testosteroni strains.</title>
        <authorList>
            <person name="Liu L."/>
            <person name="Zhu W."/>
            <person name="Xia X."/>
            <person name="Xu B."/>
            <person name="Luo M."/>
            <person name="Wang G."/>
        </authorList>
    </citation>
    <scope>NUCLEOTIDE SEQUENCE [LARGE SCALE GENOMIC DNA]</scope>
    <source>
        <strain evidence="3 4">JL14</strain>
    </source>
</reference>
<dbReference type="SUPFAM" id="SSF101874">
    <property type="entry name" value="YceI-like"/>
    <property type="match status" value="1"/>
</dbReference>